<accession>A0A0C3J1E7</accession>
<evidence type="ECO:0000313" key="2">
    <source>
        <dbReference type="EMBL" id="KIO02873.1"/>
    </source>
</evidence>
<organism evidence="2 3">
    <name type="scientific">Pisolithus tinctorius Marx 270</name>
    <dbReference type="NCBI Taxonomy" id="870435"/>
    <lineage>
        <taxon>Eukaryota</taxon>
        <taxon>Fungi</taxon>
        <taxon>Dikarya</taxon>
        <taxon>Basidiomycota</taxon>
        <taxon>Agaricomycotina</taxon>
        <taxon>Agaricomycetes</taxon>
        <taxon>Agaricomycetidae</taxon>
        <taxon>Boletales</taxon>
        <taxon>Sclerodermatineae</taxon>
        <taxon>Pisolithaceae</taxon>
        <taxon>Pisolithus</taxon>
    </lineage>
</organism>
<dbReference type="HOGENOM" id="CLU_048923_2_0_1"/>
<reference evidence="3" key="2">
    <citation type="submission" date="2015-01" db="EMBL/GenBank/DDBJ databases">
        <title>Evolutionary Origins and Diversification of the Mycorrhizal Mutualists.</title>
        <authorList>
            <consortium name="DOE Joint Genome Institute"/>
            <consortium name="Mycorrhizal Genomics Consortium"/>
            <person name="Kohler A."/>
            <person name="Kuo A."/>
            <person name="Nagy L.G."/>
            <person name="Floudas D."/>
            <person name="Copeland A."/>
            <person name="Barry K.W."/>
            <person name="Cichocki N."/>
            <person name="Veneault-Fourrey C."/>
            <person name="LaButti K."/>
            <person name="Lindquist E.A."/>
            <person name="Lipzen A."/>
            <person name="Lundell T."/>
            <person name="Morin E."/>
            <person name="Murat C."/>
            <person name="Riley R."/>
            <person name="Ohm R."/>
            <person name="Sun H."/>
            <person name="Tunlid A."/>
            <person name="Henrissat B."/>
            <person name="Grigoriev I.V."/>
            <person name="Hibbett D.S."/>
            <person name="Martin F."/>
        </authorList>
    </citation>
    <scope>NUCLEOTIDE SEQUENCE [LARGE SCALE GENOMIC DNA]</scope>
    <source>
        <strain evidence="3">Marx 270</strain>
    </source>
</reference>
<dbReference type="AlphaFoldDB" id="A0A0C3J1E7"/>
<reference evidence="2 3" key="1">
    <citation type="submission" date="2014-04" db="EMBL/GenBank/DDBJ databases">
        <authorList>
            <consortium name="DOE Joint Genome Institute"/>
            <person name="Kuo A."/>
            <person name="Kohler A."/>
            <person name="Costa M.D."/>
            <person name="Nagy L.G."/>
            <person name="Floudas D."/>
            <person name="Copeland A."/>
            <person name="Barry K.W."/>
            <person name="Cichocki N."/>
            <person name="Veneault-Fourrey C."/>
            <person name="LaButti K."/>
            <person name="Lindquist E.A."/>
            <person name="Lipzen A."/>
            <person name="Lundell T."/>
            <person name="Morin E."/>
            <person name="Murat C."/>
            <person name="Sun H."/>
            <person name="Tunlid A."/>
            <person name="Henrissat B."/>
            <person name="Grigoriev I.V."/>
            <person name="Hibbett D.S."/>
            <person name="Martin F."/>
            <person name="Nordberg H.P."/>
            <person name="Cantor M.N."/>
            <person name="Hua S.X."/>
        </authorList>
    </citation>
    <scope>NUCLEOTIDE SEQUENCE [LARGE SCALE GENOMIC DNA]</scope>
    <source>
        <strain evidence="2 3">Marx 270</strain>
    </source>
</reference>
<feature type="compositionally biased region" description="Low complexity" evidence="1">
    <location>
        <begin position="163"/>
        <end position="172"/>
    </location>
</feature>
<feature type="region of interest" description="Disordered" evidence="1">
    <location>
        <begin position="163"/>
        <end position="206"/>
    </location>
</feature>
<gene>
    <name evidence="2" type="ORF">M404DRAFT_27476</name>
</gene>
<dbReference type="InParanoid" id="A0A0C3J1E7"/>
<dbReference type="OrthoDB" id="2705551at2759"/>
<feature type="compositionally biased region" description="Acidic residues" evidence="1">
    <location>
        <begin position="191"/>
        <end position="200"/>
    </location>
</feature>
<name>A0A0C3J1E7_PISTI</name>
<proteinExistence type="predicted"/>
<evidence type="ECO:0000313" key="3">
    <source>
        <dbReference type="Proteomes" id="UP000054217"/>
    </source>
</evidence>
<evidence type="ECO:0000256" key="1">
    <source>
        <dbReference type="SAM" id="MobiDB-lite"/>
    </source>
</evidence>
<sequence>MDPSCTHCTWAKIVCEFVIDGNKKHITCVQCNQLKGKCCWPGDGKDAKASPKVKANKGKKRKPDDEMPEPRPSQKKWAKSKVVEVLEIDEPEAGRNRAGKASVAMSLGLEEKLKRLINTMGMIANNLAGLFELQEAVVENSSRIADALESLLNESYSFGMAVSPSDSGSSELDSNELCEEAEWLKAHGEDKEEGTEGEDETMAKAK</sequence>
<dbReference type="EMBL" id="KN831979">
    <property type="protein sequence ID" value="KIO02873.1"/>
    <property type="molecule type" value="Genomic_DNA"/>
</dbReference>
<keyword evidence="3" id="KW-1185">Reference proteome</keyword>
<feature type="region of interest" description="Disordered" evidence="1">
    <location>
        <begin position="44"/>
        <end position="80"/>
    </location>
</feature>
<protein>
    <submittedName>
        <fullName evidence="2">Uncharacterized protein</fullName>
    </submittedName>
</protein>
<dbReference type="Proteomes" id="UP000054217">
    <property type="component" value="Unassembled WGS sequence"/>
</dbReference>